<feature type="transmembrane region" description="Helical" evidence="1">
    <location>
        <begin position="161"/>
        <end position="183"/>
    </location>
</feature>
<gene>
    <name evidence="2" type="ORF">GCM10007315_20020</name>
</gene>
<keyword evidence="3" id="KW-1185">Reference proteome</keyword>
<evidence type="ECO:0008006" key="4">
    <source>
        <dbReference type="Google" id="ProtNLM"/>
    </source>
</evidence>
<evidence type="ECO:0000313" key="3">
    <source>
        <dbReference type="Proteomes" id="UP000638981"/>
    </source>
</evidence>
<reference evidence="2" key="1">
    <citation type="journal article" date="2014" name="Int. J. Syst. Evol. Microbiol.">
        <title>Complete genome sequence of Corynebacterium casei LMG S-19264T (=DSM 44701T), isolated from a smear-ripened cheese.</title>
        <authorList>
            <consortium name="US DOE Joint Genome Institute (JGI-PGF)"/>
            <person name="Walter F."/>
            <person name="Albersmeier A."/>
            <person name="Kalinowski J."/>
            <person name="Ruckert C."/>
        </authorList>
    </citation>
    <scope>NUCLEOTIDE SEQUENCE</scope>
    <source>
        <strain evidence="2">KCTC 23310</strain>
    </source>
</reference>
<evidence type="ECO:0000256" key="1">
    <source>
        <dbReference type="SAM" id="Phobius"/>
    </source>
</evidence>
<dbReference type="EMBL" id="BMYJ01000005">
    <property type="protein sequence ID" value="GHC56648.1"/>
    <property type="molecule type" value="Genomic_DNA"/>
</dbReference>
<comment type="caution">
    <text evidence="2">The sequence shown here is derived from an EMBL/GenBank/DDBJ whole genome shotgun (WGS) entry which is preliminary data.</text>
</comment>
<accession>A0A918TRM1</accession>
<proteinExistence type="predicted"/>
<dbReference type="AlphaFoldDB" id="A0A918TRM1"/>
<keyword evidence="1" id="KW-1133">Transmembrane helix</keyword>
<keyword evidence="1" id="KW-0472">Membrane</keyword>
<evidence type="ECO:0000313" key="2">
    <source>
        <dbReference type="EMBL" id="GHC56648.1"/>
    </source>
</evidence>
<dbReference type="Proteomes" id="UP000638981">
    <property type="component" value="Unassembled WGS sequence"/>
</dbReference>
<protein>
    <recommendedName>
        <fullName evidence="4">HlyD family efflux transporter periplasmic adaptor subunit</fullName>
    </recommendedName>
</protein>
<reference evidence="2" key="2">
    <citation type="submission" date="2020-09" db="EMBL/GenBank/DDBJ databases">
        <authorList>
            <person name="Sun Q."/>
            <person name="Kim S."/>
        </authorList>
    </citation>
    <scope>NUCLEOTIDE SEQUENCE</scope>
    <source>
        <strain evidence="2">KCTC 23310</strain>
    </source>
</reference>
<name>A0A918TRM1_9RHOB</name>
<keyword evidence="1" id="KW-0812">Transmembrane</keyword>
<sequence>MEADRQPLVLEQKVDHMTIAPPLMGTDPAEHPVLGLPFAAEIDGRNYRGEGISLTRAEIVGLIDPHLDAASRLVTLQFAFDGFTVALAVECVIDAPSGAGRAVLAFRDPAGDHLPQLRHLLNSWVAGDVVAMGPVLGISTQRPAAKPKAAAGEGRSLIRRLAGGAALAVLTGVLVLSVARIGYARLYAVHMPVAGQVMAQGQTLRAVAAGQIDYANPNAAQGEVAFSLATVAGTSVSIAMPCDCAGQLAGAGVGDTVLAGDPVMSLAAKDAPLVMGLTTPREHLFELAAADHLTATFPDGVRLTLHADPASLTQAMGSKTDQDVTVLLLPEQPLAAERQGQLAQLTIIRPTPRLMTPLVDFMEDFGF</sequence>
<dbReference type="RefSeq" id="WP_189411513.1">
    <property type="nucleotide sequence ID" value="NZ_BMYJ01000005.1"/>
</dbReference>
<organism evidence="2 3">
    <name type="scientific">Neogemmobacter tilapiae</name>
    <dbReference type="NCBI Taxonomy" id="875041"/>
    <lineage>
        <taxon>Bacteria</taxon>
        <taxon>Pseudomonadati</taxon>
        <taxon>Pseudomonadota</taxon>
        <taxon>Alphaproteobacteria</taxon>
        <taxon>Rhodobacterales</taxon>
        <taxon>Paracoccaceae</taxon>
        <taxon>Neogemmobacter</taxon>
    </lineage>
</organism>